<accession>A0AB34IQV5</accession>
<dbReference type="InterPro" id="IPR003774">
    <property type="entry name" value="AlgH-like"/>
</dbReference>
<reference evidence="3 4" key="1">
    <citation type="journal article" date="2024" name="Science">
        <title>Giant polyketide synthase enzymes in the biosynthesis of giant marine polyether toxins.</title>
        <authorList>
            <person name="Fallon T.R."/>
            <person name="Shende V.V."/>
            <person name="Wierzbicki I.H."/>
            <person name="Pendleton A.L."/>
            <person name="Watervoot N.F."/>
            <person name="Auber R.P."/>
            <person name="Gonzalez D.J."/>
            <person name="Wisecaver J.H."/>
            <person name="Moore B.S."/>
        </authorList>
    </citation>
    <scope>NUCLEOTIDE SEQUENCE [LARGE SCALE GENOMIC DNA]</scope>
    <source>
        <strain evidence="3 4">12B1</strain>
    </source>
</reference>
<dbReference type="InterPro" id="IPR032698">
    <property type="entry name" value="SirB1_N"/>
</dbReference>
<keyword evidence="1" id="KW-0732">Signal</keyword>
<feature type="signal peptide" evidence="1">
    <location>
        <begin position="1"/>
        <end position="18"/>
    </location>
</feature>
<organism evidence="3 4">
    <name type="scientific">Prymnesium parvum</name>
    <name type="common">Toxic golden alga</name>
    <dbReference type="NCBI Taxonomy" id="97485"/>
    <lineage>
        <taxon>Eukaryota</taxon>
        <taxon>Haptista</taxon>
        <taxon>Haptophyta</taxon>
        <taxon>Prymnesiophyceae</taxon>
        <taxon>Prymnesiales</taxon>
        <taxon>Prymnesiaceae</taxon>
        <taxon>Prymnesium</taxon>
    </lineage>
</organism>
<proteinExistence type="predicted"/>
<keyword evidence="4" id="KW-1185">Reference proteome</keyword>
<name>A0AB34IQV5_PRYPA</name>
<dbReference type="Proteomes" id="UP001515480">
    <property type="component" value="Unassembled WGS sequence"/>
</dbReference>
<evidence type="ECO:0000313" key="3">
    <source>
        <dbReference type="EMBL" id="KAL1504582.1"/>
    </source>
</evidence>
<evidence type="ECO:0000259" key="2">
    <source>
        <dbReference type="Pfam" id="PF13369"/>
    </source>
</evidence>
<dbReference type="EMBL" id="JBGBPQ010000019">
    <property type="protein sequence ID" value="KAL1504582.1"/>
    <property type="molecule type" value="Genomic_DNA"/>
</dbReference>
<dbReference type="PANTHER" id="PTHR31984:SF17">
    <property type="entry name" value="TRANSCRIPTIONAL REGULATOR"/>
    <property type="match status" value="1"/>
</dbReference>
<feature type="domain" description="Protein SirB1 N-terminal" evidence="2">
    <location>
        <begin position="393"/>
        <end position="522"/>
    </location>
</feature>
<dbReference type="Pfam" id="PF13369">
    <property type="entry name" value="Transglut_core2"/>
    <property type="match status" value="1"/>
</dbReference>
<dbReference type="Pfam" id="PF02622">
    <property type="entry name" value="DUF179"/>
    <property type="match status" value="1"/>
</dbReference>
<dbReference type="SUPFAM" id="SSF143456">
    <property type="entry name" value="VC0467-like"/>
    <property type="match status" value="1"/>
</dbReference>
<gene>
    <name evidence="3" type="ORF">AB1Y20_008367</name>
</gene>
<dbReference type="PANTHER" id="PTHR31984">
    <property type="entry name" value="TRANSPORTER, PUTATIVE (DUF179)-RELATED"/>
    <property type="match status" value="1"/>
</dbReference>
<evidence type="ECO:0000256" key="1">
    <source>
        <dbReference type="SAM" id="SignalP"/>
    </source>
</evidence>
<sequence>MLLLASVAFLLAAGAAVGWRGSLHFPRRQLAALTLQQNGARDPVDWRSYRARMAKANRGSHESDESDEWWVHELPAPEPGCVLLAQPHGLFPDQPHLHRAVVLVVLHDESQGTVGLLLGCGTNRTVGDVLRRTKWPQLTSFSSRPLWVGGDVVTQHAGLRVLTRRCDVPDSQEVLPGLYLCLPAAAARVVAIGAAFAEEFDFYAGACQWSPAGLAAELHAAIWLPVAASAAALRGPSLYFELMEGVGGQYAKQAWLARSAAEVDEWLNACAGVAAPLWDELARRCAAEPPRLKLGEAMVGVHSARYYRDNLTDVWACLDALAEQAAYIWFTRELDTQLTPLAEWPPKDPHRLGGIDGLPLDAKGRVPKRKVPKATIPLLRVVQAAQEFAYSQQNALLSLNLLLFEVIRYEARDRGKGVSVEQTSLPLLVRRGGGPANLFAMCVLYAELAGRLGVPLEVVLFAPPKVLRGRGPEFLLRLAGDEEQQELFVDVQAHGRLRTPHDLAAFMHEACPAAALRPAAMQSFVVPLSVGDACVQQLHELEWVCESAEQIAEAAFWRVQREMFIARRTAHEGGGG</sequence>
<feature type="chain" id="PRO_5044308728" description="Protein SirB1 N-terminal domain-containing protein" evidence="1">
    <location>
        <begin position="19"/>
        <end position="576"/>
    </location>
</feature>
<protein>
    <recommendedName>
        <fullName evidence="2">Protein SirB1 N-terminal domain-containing protein</fullName>
    </recommendedName>
</protein>
<comment type="caution">
    <text evidence="3">The sequence shown here is derived from an EMBL/GenBank/DDBJ whole genome shotgun (WGS) entry which is preliminary data.</text>
</comment>
<dbReference type="AlphaFoldDB" id="A0AB34IQV5"/>
<dbReference type="Gene3D" id="3.40.1740.10">
    <property type="entry name" value="VC0467-like"/>
    <property type="match status" value="1"/>
</dbReference>
<evidence type="ECO:0000313" key="4">
    <source>
        <dbReference type="Proteomes" id="UP001515480"/>
    </source>
</evidence>